<keyword evidence="2" id="KW-0812">Transmembrane</keyword>
<evidence type="ECO:0000313" key="3">
    <source>
        <dbReference type="EMBL" id="KAK3535722.1"/>
    </source>
</evidence>
<evidence type="ECO:0000256" key="1">
    <source>
        <dbReference type="SAM" id="MobiDB-lite"/>
    </source>
</evidence>
<gene>
    <name evidence="3" type="ORF">QTP70_020965</name>
</gene>
<sequence length="182" mass="20760">MSDIDPSRIDGPRRYKTEVPSHSQETETQVVQDFVIMLSVALLYILAMVFPAVNALPLYSDTALTPHKGHAFTPSIYMCPDFLQKLVTEIEDDQSNDVSAQRDVKTILPILLHQERDRDSWPKGEKENLQQDKMNHMVDDLKEVVRKLAAADNLRSQGFLRSEQNLPKPNKRGQTWLCEISA</sequence>
<feature type="region of interest" description="Disordered" evidence="1">
    <location>
        <begin position="1"/>
        <end position="24"/>
    </location>
</feature>
<dbReference type="EMBL" id="JAUCMX010000009">
    <property type="protein sequence ID" value="KAK3535722.1"/>
    <property type="molecule type" value="Genomic_DNA"/>
</dbReference>
<keyword evidence="2" id="KW-1133">Transmembrane helix</keyword>
<feature type="compositionally biased region" description="Basic and acidic residues" evidence="1">
    <location>
        <begin position="1"/>
        <end position="19"/>
    </location>
</feature>
<accession>A0AAE0QWW6</accession>
<evidence type="ECO:0000313" key="4">
    <source>
        <dbReference type="Proteomes" id="UP001274896"/>
    </source>
</evidence>
<name>A0AAE0QWW6_9TELE</name>
<dbReference type="AlphaFoldDB" id="A0AAE0QWW6"/>
<comment type="caution">
    <text evidence="3">The sequence shown here is derived from an EMBL/GenBank/DDBJ whole genome shotgun (WGS) entry which is preliminary data.</text>
</comment>
<keyword evidence="2" id="KW-0472">Membrane</keyword>
<reference evidence="3" key="1">
    <citation type="submission" date="2023-06" db="EMBL/GenBank/DDBJ databases">
        <title>Male Hemibagrus guttatus genome.</title>
        <authorList>
            <person name="Bian C."/>
        </authorList>
    </citation>
    <scope>NUCLEOTIDE SEQUENCE</scope>
    <source>
        <strain evidence="3">Male_cb2023</strain>
        <tissue evidence="3">Muscle</tissue>
    </source>
</reference>
<dbReference type="Proteomes" id="UP001274896">
    <property type="component" value="Unassembled WGS sequence"/>
</dbReference>
<evidence type="ECO:0000256" key="2">
    <source>
        <dbReference type="SAM" id="Phobius"/>
    </source>
</evidence>
<organism evidence="3 4">
    <name type="scientific">Hemibagrus guttatus</name>
    <dbReference type="NCBI Taxonomy" id="175788"/>
    <lineage>
        <taxon>Eukaryota</taxon>
        <taxon>Metazoa</taxon>
        <taxon>Chordata</taxon>
        <taxon>Craniata</taxon>
        <taxon>Vertebrata</taxon>
        <taxon>Euteleostomi</taxon>
        <taxon>Actinopterygii</taxon>
        <taxon>Neopterygii</taxon>
        <taxon>Teleostei</taxon>
        <taxon>Ostariophysi</taxon>
        <taxon>Siluriformes</taxon>
        <taxon>Bagridae</taxon>
        <taxon>Hemibagrus</taxon>
    </lineage>
</organism>
<protein>
    <recommendedName>
        <fullName evidence="5">Urotensin-related peptide 1</fullName>
    </recommendedName>
</protein>
<feature type="transmembrane region" description="Helical" evidence="2">
    <location>
        <begin position="34"/>
        <end position="59"/>
    </location>
</feature>
<proteinExistence type="predicted"/>
<evidence type="ECO:0008006" key="5">
    <source>
        <dbReference type="Google" id="ProtNLM"/>
    </source>
</evidence>
<keyword evidence="4" id="KW-1185">Reference proteome</keyword>